<dbReference type="EMBL" id="QKUF01000051">
    <property type="protein sequence ID" value="PZW19204.1"/>
    <property type="molecule type" value="Genomic_DNA"/>
</dbReference>
<organism evidence="1 2">
    <name type="scientific">Thermosporothrix hazakensis</name>
    <dbReference type="NCBI Taxonomy" id="644383"/>
    <lineage>
        <taxon>Bacteria</taxon>
        <taxon>Bacillati</taxon>
        <taxon>Chloroflexota</taxon>
        <taxon>Ktedonobacteria</taxon>
        <taxon>Ktedonobacterales</taxon>
        <taxon>Thermosporotrichaceae</taxon>
        <taxon>Thermosporothrix</taxon>
    </lineage>
</organism>
<evidence type="ECO:0000313" key="2">
    <source>
        <dbReference type="Proteomes" id="UP000248806"/>
    </source>
</evidence>
<sequence>MSEHRLLRRQRIYIPAVSINRATLKHSWIRVLVATLDEPEQICGVARRIGYTGKQEDALALYRLKIKQGHGHPTVTLPGIYIIDDGLFQDYEEWKQKQG</sequence>
<dbReference type="Proteomes" id="UP000248806">
    <property type="component" value="Unassembled WGS sequence"/>
</dbReference>
<evidence type="ECO:0000313" key="1">
    <source>
        <dbReference type="EMBL" id="PZW19204.1"/>
    </source>
</evidence>
<dbReference type="OrthoDB" id="166329at2"/>
<reference evidence="1 2" key="1">
    <citation type="submission" date="2018-06" db="EMBL/GenBank/DDBJ databases">
        <title>Genomic Encyclopedia of Archaeal and Bacterial Type Strains, Phase II (KMG-II): from individual species to whole genera.</title>
        <authorList>
            <person name="Goeker M."/>
        </authorList>
    </citation>
    <scope>NUCLEOTIDE SEQUENCE [LARGE SCALE GENOMIC DNA]</scope>
    <source>
        <strain evidence="1 2">ATCC BAA-1881</strain>
    </source>
</reference>
<dbReference type="RefSeq" id="WP_111326519.1">
    <property type="nucleotide sequence ID" value="NZ_BIFX01000001.1"/>
</dbReference>
<accession>A0A326U219</accession>
<comment type="caution">
    <text evidence="1">The sequence shown here is derived from an EMBL/GenBank/DDBJ whole genome shotgun (WGS) entry which is preliminary data.</text>
</comment>
<proteinExistence type="predicted"/>
<name>A0A326U219_THEHA</name>
<keyword evidence="2" id="KW-1185">Reference proteome</keyword>
<protein>
    <submittedName>
        <fullName evidence="1">Uncharacterized protein</fullName>
    </submittedName>
</protein>
<dbReference type="AlphaFoldDB" id="A0A326U219"/>
<gene>
    <name evidence="1" type="ORF">EI42_06185</name>
</gene>